<reference evidence="1 2" key="1">
    <citation type="submission" date="2020-08" db="EMBL/GenBank/DDBJ databases">
        <title>Genomic Encyclopedia of Type Strains, Phase III (KMG-III): the genomes of soil and plant-associated and newly described type strains.</title>
        <authorList>
            <person name="Whitman W."/>
        </authorList>
    </citation>
    <scope>NUCLEOTIDE SEQUENCE [LARGE SCALE GENOMIC DNA]</scope>
    <source>
        <strain evidence="1 2">CECT 3259</strain>
    </source>
</reference>
<dbReference type="Proteomes" id="UP000528608">
    <property type="component" value="Unassembled WGS sequence"/>
</dbReference>
<protein>
    <submittedName>
        <fullName evidence="1">Uncharacterized protein</fullName>
    </submittedName>
</protein>
<name>A0A7W8B9W0_STREU</name>
<comment type="caution">
    <text evidence="1">The sequence shown here is derived from an EMBL/GenBank/DDBJ whole genome shotgun (WGS) entry which is preliminary data.</text>
</comment>
<sequence>MHDLDGWRVHRTGTSGEVVLAVDFPMTGRSEAGFAELAQLLDPALAVWETLPPPVGEGTPATGAEFVARWLADVRASGLVVRGMLSFCAGAAYLGALSDGIAQWQDEAPAIVMIDPEVPASLTLKAHFLRALEQFAVMYPEERATRMREDARALCDELGHDIDLLLPAVTGMFREVGMESFAHINIDPRHGSGLLDVFDAFAKYVVGGSQLDATRGWDRGVALSSHTPTNGLNLLPPEADRADAVGEEIRFDIAHAEMLGHAVIAAKVDELLSRPARA</sequence>
<evidence type="ECO:0000313" key="2">
    <source>
        <dbReference type="Proteomes" id="UP000528608"/>
    </source>
</evidence>
<dbReference type="OrthoDB" id="3601157at2"/>
<proteinExistence type="predicted"/>
<organism evidence="1 2">
    <name type="scientific">Streptomyces eurocidicus</name>
    <name type="common">Streptoverticillium eurocidicus</name>
    <dbReference type="NCBI Taxonomy" id="66423"/>
    <lineage>
        <taxon>Bacteria</taxon>
        <taxon>Bacillati</taxon>
        <taxon>Actinomycetota</taxon>
        <taxon>Actinomycetes</taxon>
        <taxon>Kitasatosporales</taxon>
        <taxon>Streptomycetaceae</taxon>
        <taxon>Streptomyces</taxon>
    </lineage>
</organism>
<dbReference type="EMBL" id="JACHJF010000006">
    <property type="protein sequence ID" value="MBB5119018.1"/>
    <property type="molecule type" value="Genomic_DNA"/>
</dbReference>
<evidence type="ECO:0000313" key="1">
    <source>
        <dbReference type="EMBL" id="MBB5119018.1"/>
    </source>
</evidence>
<dbReference type="AlphaFoldDB" id="A0A7W8B9W0"/>
<dbReference type="RefSeq" id="WP_146045537.1">
    <property type="nucleotide sequence ID" value="NZ_JACHJF010000006.1"/>
</dbReference>
<accession>A0A7W8B9W0</accession>
<gene>
    <name evidence="1" type="ORF">FHS36_002451</name>
</gene>